<dbReference type="AlphaFoldDB" id="A0A7G9Z0S5"/>
<dbReference type="InterPro" id="IPR047655">
    <property type="entry name" value="Transpos_IS630-like"/>
</dbReference>
<name>A0A7G9Z0S5_9EURY</name>
<evidence type="ECO:0000259" key="1">
    <source>
        <dbReference type="Pfam" id="PF13358"/>
    </source>
</evidence>
<dbReference type="Pfam" id="PF13358">
    <property type="entry name" value="DDE_3"/>
    <property type="match status" value="1"/>
</dbReference>
<sequence>MWCVPNLTPEFIARMYDLLGLYERPYNPLEPVLGLDEKSKQLLDQIRPPIPLSPHHGIREDSEYIRKGTRNLFVTVEPKGKKRFVKVTEHRTKKDFARVVKELIETEYAEATRLHLVTDNLNTHFSNAFYETFEPEEAKGILEKIEFHYTPKHGSWLNVAEIEIRILDQQCLNRRIPDETILKQEVDAWMNDRNAQQKGIDWKFDRAKATEKFKLGACQN</sequence>
<feature type="domain" description="Tc1-like transposase DDE" evidence="1">
    <location>
        <begin position="56"/>
        <end position="179"/>
    </location>
</feature>
<reference evidence="2" key="1">
    <citation type="submission" date="2020-06" db="EMBL/GenBank/DDBJ databases">
        <title>Unique genomic features of the anaerobic methanotrophic archaea.</title>
        <authorList>
            <person name="Chadwick G.L."/>
            <person name="Skennerton C.T."/>
            <person name="Laso-Perez R."/>
            <person name="Leu A.O."/>
            <person name="Speth D.R."/>
            <person name="Yu H."/>
            <person name="Morgan-Lang C."/>
            <person name="Hatzenpichler R."/>
            <person name="Goudeau D."/>
            <person name="Malmstrom R."/>
            <person name="Brazelton W.J."/>
            <person name="Woyke T."/>
            <person name="Hallam S.J."/>
            <person name="Tyson G.W."/>
            <person name="Wegener G."/>
            <person name="Boetius A."/>
            <person name="Orphan V."/>
        </authorList>
    </citation>
    <scope>NUCLEOTIDE SEQUENCE</scope>
</reference>
<accession>A0A7G9Z0S5</accession>
<organism evidence="2">
    <name type="scientific">Candidatus Methanophagaceae archaeon ANME-1 ERB6</name>
    <dbReference type="NCBI Taxonomy" id="2759912"/>
    <lineage>
        <taxon>Archaea</taxon>
        <taxon>Methanobacteriati</taxon>
        <taxon>Methanobacteriota</taxon>
        <taxon>Stenosarchaea group</taxon>
        <taxon>Methanomicrobia</taxon>
        <taxon>Candidatus Methanophagales</taxon>
        <taxon>Candidatus Methanophagaceae</taxon>
    </lineage>
</organism>
<evidence type="ECO:0000313" key="2">
    <source>
        <dbReference type="EMBL" id="QNO53859.1"/>
    </source>
</evidence>
<dbReference type="InterPro" id="IPR038717">
    <property type="entry name" value="Tc1-like_DDE_dom"/>
</dbReference>
<dbReference type="EMBL" id="MT631553">
    <property type="protein sequence ID" value="QNO53859.1"/>
    <property type="molecule type" value="Genomic_DNA"/>
</dbReference>
<protein>
    <recommendedName>
        <fullName evidence="1">Tc1-like transposase DDE domain-containing protein</fullName>
    </recommendedName>
</protein>
<proteinExistence type="predicted"/>
<gene>
    <name evidence="2" type="ORF">ALDDBJOO_00035</name>
</gene>
<dbReference type="NCBIfam" id="NF033545">
    <property type="entry name" value="transpos_IS630"/>
    <property type="match status" value="1"/>
</dbReference>